<dbReference type="AlphaFoldDB" id="A0A5P6VUV2"/>
<name>A0A5P6VUV2_PSEXY</name>
<dbReference type="OrthoDB" id="1550871at2"/>
<evidence type="ECO:0000256" key="1">
    <source>
        <dbReference type="SAM" id="MobiDB-lite"/>
    </source>
</evidence>
<dbReference type="KEGG" id="pxv:FXF36_14500"/>
<dbReference type="EMBL" id="CP043028">
    <property type="protein sequence ID" value="QFJ56270.1"/>
    <property type="molecule type" value="Genomic_DNA"/>
</dbReference>
<evidence type="ECO:0000313" key="3">
    <source>
        <dbReference type="Proteomes" id="UP000327030"/>
    </source>
</evidence>
<dbReference type="Proteomes" id="UP000327030">
    <property type="component" value="Chromosome 1"/>
</dbReference>
<reference evidence="3" key="1">
    <citation type="submission" date="2019-08" db="EMBL/GenBank/DDBJ databases">
        <title>Complete Genome Sequence of the Polysaccharide-Degrading Rumen Bacterium Pseudobutyrivibrio xylanivorans MA3014.</title>
        <authorList>
            <person name="Palevich N."/>
            <person name="Maclean P.H."/>
            <person name="Kelly W.J."/>
            <person name="Leahy S.C."/>
            <person name="Rakonjac J."/>
            <person name="Attwood G.T."/>
        </authorList>
    </citation>
    <scope>NUCLEOTIDE SEQUENCE [LARGE SCALE GENOMIC DNA]</scope>
    <source>
        <strain evidence="3">MA3014</strain>
    </source>
</reference>
<proteinExistence type="predicted"/>
<evidence type="ECO:0000313" key="2">
    <source>
        <dbReference type="EMBL" id="QFJ56270.1"/>
    </source>
</evidence>
<feature type="region of interest" description="Disordered" evidence="1">
    <location>
        <begin position="90"/>
        <end position="110"/>
    </location>
</feature>
<gene>
    <name evidence="2" type="ORF">FXF36_14500</name>
</gene>
<protein>
    <submittedName>
        <fullName evidence="2">Uncharacterized protein</fullName>
    </submittedName>
</protein>
<accession>A0A5P6VUV2</accession>
<sequence length="110" mass="12779">MLKDMNGVIFESNDKLNDDNKLNLVAVLAELEDENSHKHREFPISQLHKVTGVEGVYRAYINKIEGWRIHLTYNKAEKTFEIVELLSPGEHDRGTKNKVIKSKAKKYRNK</sequence>
<feature type="compositionally biased region" description="Basic residues" evidence="1">
    <location>
        <begin position="96"/>
        <end position="110"/>
    </location>
</feature>
<organism evidence="2 3">
    <name type="scientific">Pseudobutyrivibrio xylanivorans</name>
    <dbReference type="NCBI Taxonomy" id="185007"/>
    <lineage>
        <taxon>Bacteria</taxon>
        <taxon>Bacillati</taxon>
        <taxon>Bacillota</taxon>
        <taxon>Clostridia</taxon>
        <taxon>Lachnospirales</taxon>
        <taxon>Lachnospiraceae</taxon>
        <taxon>Pseudobutyrivibrio</taxon>
    </lineage>
</organism>